<dbReference type="EMBL" id="KV449151">
    <property type="protein sequence ID" value="OAX32026.1"/>
    <property type="molecule type" value="Genomic_DNA"/>
</dbReference>
<dbReference type="STRING" id="1314800.A0A1B7MHE9"/>
<comment type="subcellular location">
    <subcellularLocation>
        <location evidence="1">Membrane</location>
        <topology evidence="1">Multi-pass membrane protein</topology>
    </subcellularLocation>
</comment>
<evidence type="ECO:0000256" key="2">
    <source>
        <dbReference type="ARBA" id="ARBA00022692"/>
    </source>
</evidence>
<keyword evidence="4 5" id="KW-0472">Membrane</keyword>
<reference evidence="6 7" key="1">
    <citation type="submission" date="2016-06" db="EMBL/GenBank/DDBJ databases">
        <title>Comparative genomics of the ectomycorrhizal sister species Rhizopogon vinicolor and Rhizopogon vesiculosus (Basidiomycota: Boletales) reveals a divergence of the mating type B locus.</title>
        <authorList>
            <consortium name="DOE Joint Genome Institute"/>
            <person name="Mujic A.B."/>
            <person name="Kuo A."/>
            <person name="Tritt A."/>
            <person name="Lipzen A."/>
            <person name="Chen C."/>
            <person name="Johnson J."/>
            <person name="Sharma A."/>
            <person name="Barry K."/>
            <person name="Grigoriev I.V."/>
            <person name="Spatafora J.W."/>
        </authorList>
    </citation>
    <scope>NUCLEOTIDE SEQUENCE [LARGE SCALE GENOMIC DNA]</scope>
    <source>
        <strain evidence="6 7">AM-OR11-026</strain>
    </source>
</reference>
<proteinExistence type="predicted"/>
<protein>
    <recommendedName>
        <fullName evidence="8">Amino acid permease/ SLC12A domain-containing protein</fullName>
    </recommendedName>
</protein>
<keyword evidence="2 5" id="KW-0812">Transmembrane</keyword>
<dbReference type="AlphaFoldDB" id="A0A1B7MHE9"/>
<feature type="transmembrane region" description="Helical" evidence="5">
    <location>
        <begin position="161"/>
        <end position="185"/>
    </location>
</feature>
<feature type="transmembrane region" description="Helical" evidence="5">
    <location>
        <begin position="132"/>
        <end position="149"/>
    </location>
</feature>
<evidence type="ECO:0000313" key="7">
    <source>
        <dbReference type="Proteomes" id="UP000092154"/>
    </source>
</evidence>
<feature type="transmembrane region" description="Helical" evidence="5">
    <location>
        <begin position="86"/>
        <end position="111"/>
    </location>
</feature>
<gene>
    <name evidence="6" type="ORF">K503DRAFT_805589</name>
</gene>
<keyword evidence="3 5" id="KW-1133">Transmembrane helix</keyword>
<accession>A0A1B7MHE9</accession>
<dbReference type="Pfam" id="PF13520">
    <property type="entry name" value="AA_permease_2"/>
    <property type="match status" value="1"/>
</dbReference>
<evidence type="ECO:0008006" key="8">
    <source>
        <dbReference type="Google" id="ProtNLM"/>
    </source>
</evidence>
<dbReference type="InterPro" id="IPR002293">
    <property type="entry name" value="AA/rel_permease1"/>
</dbReference>
<dbReference type="OrthoDB" id="5982228at2759"/>
<dbReference type="InParanoid" id="A0A1B7MHE9"/>
<organism evidence="6 7">
    <name type="scientific">Rhizopogon vinicolor AM-OR11-026</name>
    <dbReference type="NCBI Taxonomy" id="1314800"/>
    <lineage>
        <taxon>Eukaryota</taxon>
        <taxon>Fungi</taxon>
        <taxon>Dikarya</taxon>
        <taxon>Basidiomycota</taxon>
        <taxon>Agaricomycotina</taxon>
        <taxon>Agaricomycetes</taxon>
        <taxon>Agaricomycetidae</taxon>
        <taxon>Boletales</taxon>
        <taxon>Suillineae</taxon>
        <taxon>Rhizopogonaceae</taxon>
        <taxon>Rhizopogon</taxon>
    </lineage>
</organism>
<keyword evidence="7" id="KW-1185">Reference proteome</keyword>
<evidence type="ECO:0000313" key="6">
    <source>
        <dbReference type="EMBL" id="OAX32026.1"/>
    </source>
</evidence>
<evidence type="ECO:0000256" key="5">
    <source>
        <dbReference type="SAM" id="Phobius"/>
    </source>
</evidence>
<feature type="transmembrane region" description="Helical" evidence="5">
    <location>
        <begin position="47"/>
        <end position="66"/>
    </location>
</feature>
<evidence type="ECO:0000256" key="1">
    <source>
        <dbReference type="ARBA" id="ARBA00004141"/>
    </source>
</evidence>
<dbReference type="GO" id="GO:0022857">
    <property type="term" value="F:transmembrane transporter activity"/>
    <property type="evidence" value="ECO:0007669"/>
    <property type="project" value="InterPro"/>
</dbReference>
<dbReference type="Proteomes" id="UP000092154">
    <property type="component" value="Unassembled WGS sequence"/>
</dbReference>
<dbReference type="GO" id="GO:0016020">
    <property type="term" value="C:membrane"/>
    <property type="evidence" value="ECO:0007669"/>
    <property type="project" value="UniProtKB-SubCell"/>
</dbReference>
<evidence type="ECO:0000256" key="3">
    <source>
        <dbReference type="ARBA" id="ARBA00022989"/>
    </source>
</evidence>
<sequence>MVALTCFGTIVAGVRCDGHVYYARLPVKGYFRIQDFFASTRPFGTPLAPICLQYFLTVFALVAFPAEDAFNFLVDLLSYPNLVGFYFTIAYYVTGKSQVFHAAIAIGVWLLRRRRILVGLAPSKYRARNINVFIYLLSALFLLIMPWVPPEPGHGDVSFWYATYCVAGLGVLALCGVYYWIWIVFLP</sequence>
<name>A0A1B7MHE9_9AGAM</name>
<evidence type="ECO:0000256" key="4">
    <source>
        <dbReference type="ARBA" id="ARBA00023136"/>
    </source>
</evidence>